<sequence>MLPVAVDVANFCRTSATCICNTFDCGRISSMVTVPWLLLPHSLIFVRRMVALVFSSVISRTPNPSLSKTFSFFFSPFKLQFRSFEFETSTGSVSISKLLVTLQVEGVYSSLCNIIRLTKFNVSKFRKKCVVAAGSKWI</sequence>
<reference evidence="1" key="2">
    <citation type="submission" date="2023-02" db="EMBL/GenBank/DDBJ databases">
        <authorList>
            <person name="Swenson N.G."/>
            <person name="Wegrzyn J.L."/>
            <person name="Mcevoy S.L."/>
        </authorList>
    </citation>
    <scope>NUCLEOTIDE SEQUENCE</scope>
    <source>
        <strain evidence="1">91603</strain>
        <tissue evidence="1">Leaf</tissue>
    </source>
</reference>
<comment type="caution">
    <text evidence="1">The sequence shown here is derived from an EMBL/GenBank/DDBJ whole genome shotgun (WGS) entry which is preliminary data.</text>
</comment>
<protein>
    <submittedName>
        <fullName evidence="1">Uncharacterized protein</fullName>
    </submittedName>
</protein>
<accession>A0AAD5P264</accession>
<dbReference type="EMBL" id="JAJSOW010000003">
    <property type="protein sequence ID" value="KAI9194366.1"/>
    <property type="molecule type" value="Genomic_DNA"/>
</dbReference>
<organism evidence="1 2">
    <name type="scientific">Acer negundo</name>
    <name type="common">Box elder</name>
    <dbReference type="NCBI Taxonomy" id="4023"/>
    <lineage>
        <taxon>Eukaryota</taxon>
        <taxon>Viridiplantae</taxon>
        <taxon>Streptophyta</taxon>
        <taxon>Embryophyta</taxon>
        <taxon>Tracheophyta</taxon>
        <taxon>Spermatophyta</taxon>
        <taxon>Magnoliopsida</taxon>
        <taxon>eudicotyledons</taxon>
        <taxon>Gunneridae</taxon>
        <taxon>Pentapetalae</taxon>
        <taxon>rosids</taxon>
        <taxon>malvids</taxon>
        <taxon>Sapindales</taxon>
        <taxon>Sapindaceae</taxon>
        <taxon>Hippocastanoideae</taxon>
        <taxon>Acereae</taxon>
        <taxon>Acer</taxon>
    </lineage>
</organism>
<dbReference type="AlphaFoldDB" id="A0AAD5P264"/>
<keyword evidence="2" id="KW-1185">Reference proteome</keyword>
<reference evidence="1" key="1">
    <citation type="journal article" date="2022" name="Plant J.">
        <title>Strategies of tolerance reflected in two North American maple genomes.</title>
        <authorList>
            <person name="McEvoy S.L."/>
            <person name="Sezen U.U."/>
            <person name="Trouern-Trend A."/>
            <person name="McMahon S.M."/>
            <person name="Schaberg P.G."/>
            <person name="Yang J."/>
            <person name="Wegrzyn J.L."/>
            <person name="Swenson N.G."/>
        </authorList>
    </citation>
    <scope>NUCLEOTIDE SEQUENCE</scope>
    <source>
        <strain evidence="1">91603</strain>
    </source>
</reference>
<dbReference type="Proteomes" id="UP001064489">
    <property type="component" value="Chromosome 1"/>
</dbReference>
<evidence type="ECO:0000313" key="1">
    <source>
        <dbReference type="EMBL" id="KAI9194366.1"/>
    </source>
</evidence>
<name>A0AAD5P264_ACENE</name>
<evidence type="ECO:0000313" key="2">
    <source>
        <dbReference type="Proteomes" id="UP001064489"/>
    </source>
</evidence>
<proteinExistence type="predicted"/>
<gene>
    <name evidence="1" type="ORF">LWI28_005374</name>
</gene>